<sequence length="370" mass="43265">MEENDPIIAEIPVHLVETQRGKLHLIQYPLRPSYRPMPTAPQKARLKPQNRILQLDYDGRLSAQNYDRDAEEYLQQRYLRLQSSQVKEQSNYAIGVLRQGQLHLTPLHSVLQMRPSLLHIDNAVEEELSDEEKEMVDDTQVKQVQFEFKKKHGERSMKALQNSYQHKKQQINAERWKDLSIFEQSNEHTLDEFENFFSEREDTIVSELSPSEYLHALKYRHANVKIDEKPIESIQNASTLSQRVLQALQTDRISTFSRICAIFSDQSAEEIAQTLLEVAIAVRGRLFPKCLDEKAHIQNVILQNFDRRRAISREILNEKYDLDPDEAKECLKEIASLDPKTRSWSLKLERDDTLSNDFPEISRQLAEMLI</sequence>
<dbReference type="AlphaFoldDB" id="A0A024FUG9"/>
<dbReference type="EMBL" id="CAIX01000285">
    <property type="protein sequence ID" value="CCI10537.1"/>
    <property type="molecule type" value="Genomic_DNA"/>
</dbReference>
<keyword evidence="2" id="KW-1185">Reference proteome</keyword>
<reference evidence="1 2" key="1">
    <citation type="submission" date="2012-05" db="EMBL/GenBank/DDBJ databases">
        <title>Recombination and specialization in a pathogen metapopulation.</title>
        <authorList>
            <person name="Gardiner A."/>
            <person name="Kemen E."/>
            <person name="Schultz-Larsen T."/>
            <person name="MacLean D."/>
            <person name="Van Oosterhout C."/>
            <person name="Jones J.D.G."/>
        </authorList>
    </citation>
    <scope>NUCLEOTIDE SEQUENCE [LARGE SCALE GENOMIC DNA]</scope>
    <source>
        <strain evidence="1 2">Ac Nc2</strain>
    </source>
</reference>
<name>A0A024FUG9_9STRA</name>
<protein>
    <recommendedName>
        <fullName evidence="3">DNA-directed RNA polymerase III subunit RPC5</fullName>
    </recommendedName>
</protein>
<proteinExistence type="predicted"/>
<dbReference type="InterPro" id="IPR006886">
    <property type="entry name" value="RNA_pol_III_Rpc5"/>
</dbReference>
<evidence type="ECO:0000313" key="1">
    <source>
        <dbReference type="EMBL" id="CCI10537.1"/>
    </source>
</evidence>
<dbReference type="GO" id="GO:0005666">
    <property type="term" value="C:RNA polymerase III complex"/>
    <property type="evidence" value="ECO:0007669"/>
    <property type="project" value="TreeGrafter"/>
</dbReference>
<dbReference type="InParanoid" id="A0A024FUG9"/>
<dbReference type="OrthoDB" id="340681at2759"/>
<organism evidence="1 2">
    <name type="scientific">Albugo candida</name>
    <dbReference type="NCBI Taxonomy" id="65357"/>
    <lineage>
        <taxon>Eukaryota</taxon>
        <taxon>Sar</taxon>
        <taxon>Stramenopiles</taxon>
        <taxon>Oomycota</taxon>
        <taxon>Peronosporomycetes</taxon>
        <taxon>Albuginales</taxon>
        <taxon>Albuginaceae</taxon>
        <taxon>Albugo</taxon>
    </lineage>
</organism>
<dbReference type="GO" id="GO:0042797">
    <property type="term" value="P:tRNA transcription by RNA polymerase III"/>
    <property type="evidence" value="ECO:0007669"/>
    <property type="project" value="TreeGrafter"/>
</dbReference>
<gene>
    <name evidence="1" type="ORF">BN9_105700</name>
</gene>
<comment type="caution">
    <text evidence="1">The sequence shown here is derived from an EMBL/GenBank/DDBJ whole genome shotgun (WGS) entry which is preliminary data.</text>
</comment>
<evidence type="ECO:0000313" key="2">
    <source>
        <dbReference type="Proteomes" id="UP000053237"/>
    </source>
</evidence>
<dbReference type="Pfam" id="PF04801">
    <property type="entry name" value="RPC5"/>
    <property type="match status" value="1"/>
</dbReference>
<accession>A0A024FUG9</accession>
<dbReference type="PANTHER" id="PTHR12069">
    <property type="entry name" value="DNA-DIRECTED RNA POLYMERASES III 80 KDA POLYPEPTIDE RNA POLYMERASE III SUBUNIT 5"/>
    <property type="match status" value="1"/>
</dbReference>
<dbReference type="PANTHER" id="PTHR12069:SF0">
    <property type="entry name" value="DNA-DIRECTED RNA POLYMERASE III SUBUNIT RPC5"/>
    <property type="match status" value="1"/>
</dbReference>
<dbReference type="STRING" id="65357.A0A024FUG9"/>
<evidence type="ECO:0008006" key="3">
    <source>
        <dbReference type="Google" id="ProtNLM"/>
    </source>
</evidence>
<dbReference type="Proteomes" id="UP000053237">
    <property type="component" value="Unassembled WGS sequence"/>
</dbReference>